<dbReference type="InterPro" id="IPR002772">
    <property type="entry name" value="Glyco_hydro_3_C"/>
</dbReference>
<dbReference type="InterPro" id="IPR001764">
    <property type="entry name" value="Glyco_hydro_3_N"/>
</dbReference>
<gene>
    <name evidence="5" type="ORF">JQN70_13495</name>
</gene>
<dbReference type="InterPro" id="IPR036881">
    <property type="entry name" value="Glyco_hydro_3_C_sf"/>
</dbReference>
<organism evidence="5 6">
    <name type="scientific">Phycicoccus sonneratiae</name>
    <dbReference type="NCBI Taxonomy" id="2807628"/>
    <lineage>
        <taxon>Bacteria</taxon>
        <taxon>Bacillati</taxon>
        <taxon>Actinomycetota</taxon>
        <taxon>Actinomycetes</taxon>
        <taxon>Micrococcales</taxon>
        <taxon>Intrasporangiaceae</taxon>
        <taxon>Phycicoccus</taxon>
    </lineage>
</organism>
<feature type="domain" description="Fibronectin type III-like" evidence="4">
    <location>
        <begin position="710"/>
        <end position="779"/>
    </location>
</feature>
<dbReference type="Pfam" id="PF14310">
    <property type="entry name" value="Fn3-like"/>
    <property type="match status" value="1"/>
</dbReference>
<dbReference type="EMBL" id="JAFDVD010000015">
    <property type="protein sequence ID" value="MBM6401408.1"/>
    <property type="molecule type" value="Genomic_DNA"/>
</dbReference>
<dbReference type="InterPro" id="IPR017853">
    <property type="entry name" value="GH"/>
</dbReference>
<comment type="similarity">
    <text evidence="1">Belongs to the glycosyl hydrolase 3 family.</text>
</comment>
<proteinExistence type="inferred from homology"/>
<dbReference type="SUPFAM" id="SSF52279">
    <property type="entry name" value="Beta-D-glucan exohydrolase, C-terminal domain"/>
    <property type="match status" value="1"/>
</dbReference>
<dbReference type="PANTHER" id="PTHR42715:SF10">
    <property type="entry name" value="BETA-GLUCOSIDASE"/>
    <property type="match status" value="1"/>
</dbReference>
<feature type="region of interest" description="Disordered" evidence="3">
    <location>
        <begin position="1"/>
        <end position="23"/>
    </location>
</feature>
<dbReference type="InterPro" id="IPR013783">
    <property type="entry name" value="Ig-like_fold"/>
</dbReference>
<protein>
    <submittedName>
        <fullName evidence="5">Glycoside hydrolase family 3 C-terminal domain-containing protein</fullName>
    </submittedName>
</protein>
<dbReference type="SMART" id="SM01217">
    <property type="entry name" value="Fn3_like"/>
    <property type="match status" value="1"/>
</dbReference>
<keyword evidence="6" id="KW-1185">Reference proteome</keyword>
<evidence type="ECO:0000256" key="2">
    <source>
        <dbReference type="ARBA" id="ARBA00022801"/>
    </source>
</evidence>
<evidence type="ECO:0000256" key="3">
    <source>
        <dbReference type="SAM" id="MobiDB-lite"/>
    </source>
</evidence>
<feature type="region of interest" description="Disordered" evidence="3">
    <location>
        <begin position="55"/>
        <end position="77"/>
    </location>
</feature>
<dbReference type="Proteomes" id="UP001430172">
    <property type="component" value="Unassembled WGS sequence"/>
</dbReference>
<dbReference type="Gene3D" id="3.20.20.300">
    <property type="entry name" value="Glycoside hydrolase, family 3, N-terminal domain"/>
    <property type="match status" value="1"/>
</dbReference>
<evidence type="ECO:0000313" key="6">
    <source>
        <dbReference type="Proteomes" id="UP001430172"/>
    </source>
</evidence>
<keyword evidence="2 5" id="KW-0378">Hydrolase</keyword>
<sequence length="816" mass="84975">MNSAQSAVDPAPRPATAEVWRDTARPVDERVEALLAAMTLEEKVGQLGSRWVGNDMAAGADDAPPAPPAGGDDTPETFNVAPMQDVFAASGSISLEDASRDGLGQLTRVYGSVPLSVAEGAAEVVRQHHVVLEGSRLGVPALVHEECLTGFTTFGATVYPAAIAWAATFDPGLVEEMAAAIGRDMADAGVHQGLSPVLDVVRDPRWGRVEETMGEDPHVVATLGAAYVRGLQSAGVVATLKHFAGYSASRAGRNHGPVSMGRRELLEVVLPPFEAAVRAAGAKSVMNAYSDVDGIPAGADHWLLTEVLRDAWGFEGTVVSDYWAVPFLSSMHRVAADVEGAGAAALAAGIDVELPDTSGFGPHLADLVRAGGLDEALVDRAVRRHLRHKVELGLLDPDWTPEGSVARAADLDLDSPGNRDIAARMAERSVVLLDPGSALPLLGTGRQAPARVAVVGPCADDPRTHMGCYAFPNHVLPRYPGRGLGVDVVTMLDALRTELPDSEIGYERGCAVEGDDASGIDAAAALAADADLAVVFVGDRAGLFGIGTSGEGCDAEDLRLPGVQPDLLDAVIATGTPVVVVVVSGRPYALGAWAPRAAGLVQAFMPGQEGGPAVAGVLSGRIQPSGHLPVQIPVGPGGQPRTYLQPPLGSPESAGVSSLDASALFPFGHGRSYTTFELSDLVLSGDAVGTDGEVEVTVRVTNTGDRAGEEVVQLYVRDLLSSVVRPVRQLLGFVRVPLEAGSSRTVTFTVHTDRLSLVDRDLRRVVEPGPVEVLVGRSAEDVPCRAVLDLTGAVREVGPDRRLSTPVVLSSEEAQP</sequence>
<dbReference type="Pfam" id="PF01915">
    <property type="entry name" value="Glyco_hydro_3_C"/>
    <property type="match status" value="1"/>
</dbReference>
<evidence type="ECO:0000256" key="1">
    <source>
        <dbReference type="ARBA" id="ARBA00005336"/>
    </source>
</evidence>
<dbReference type="PRINTS" id="PR00133">
    <property type="entry name" value="GLHYDRLASE3"/>
</dbReference>
<dbReference type="SUPFAM" id="SSF51445">
    <property type="entry name" value="(Trans)glycosidases"/>
    <property type="match status" value="1"/>
</dbReference>
<dbReference type="InterPro" id="IPR036962">
    <property type="entry name" value="Glyco_hydro_3_N_sf"/>
</dbReference>
<reference evidence="5" key="1">
    <citation type="submission" date="2021-02" db="EMBL/GenBank/DDBJ databases">
        <title>Phycicoccus sp. MQZ13P-5T, whole genome shotgun sequence.</title>
        <authorList>
            <person name="Tuo L."/>
        </authorList>
    </citation>
    <scope>NUCLEOTIDE SEQUENCE</scope>
    <source>
        <strain evidence="5">MQZ13P-5</strain>
    </source>
</reference>
<evidence type="ECO:0000259" key="4">
    <source>
        <dbReference type="SMART" id="SM01217"/>
    </source>
</evidence>
<dbReference type="GO" id="GO:0016787">
    <property type="term" value="F:hydrolase activity"/>
    <property type="evidence" value="ECO:0007669"/>
    <property type="project" value="UniProtKB-KW"/>
</dbReference>
<dbReference type="Gene3D" id="3.40.50.1700">
    <property type="entry name" value="Glycoside hydrolase family 3 C-terminal domain"/>
    <property type="match status" value="1"/>
</dbReference>
<dbReference type="PANTHER" id="PTHR42715">
    <property type="entry name" value="BETA-GLUCOSIDASE"/>
    <property type="match status" value="1"/>
</dbReference>
<dbReference type="InterPro" id="IPR050288">
    <property type="entry name" value="Cellulose_deg_GH3"/>
</dbReference>
<evidence type="ECO:0000313" key="5">
    <source>
        <dbReference type="EMBL" id="MBM6401408.1"/>
    </source>
</evidence>
<accession>A0ABS2CNJ5</accession>
<dbReference type="RefSeq" id="WP_204131880.1">
    <property type="nucleotide sequence ID" value="NZ_JAFDVD010000015.1"/>
</dbReference>
<dbReference type="InterPro" id="IPR026891">
    <property type="entry name" value="Fn3-like"/>
</dbReference>
<dbReference type="Pfam" id="PF00933">
    <property type="entry name" value="Glyco_hydro_3"/>
    <property type="match status" value="1"/>
</dbReference>
<comment type="caution">
    <text evidence="5">The sequence shown here is derived from an EMBL/GenBank/DDBJ whole genome shotgun (WGS) entry which is preliminary data.</text>
</comment>
<name>A0ABS2CNJ5_9MICO</name>
<dbReference type="Gene3D" id="2.60.40.10">
    <property type="entry name" value="Immunoglobulins"/>
    <property type="match status" value="1"/>
</dbReference>